<gene>
    <name evidence="2" type="ORF">GLW36_04685</name>
</gene>
<protein>
    <submittedName>
        <fullName evidence="2">Twin-arginine translocation signal domain-containing protein</fullName>
    </submittedName>
</protein>
<sequence length="146" mass="16092">MVSRRRFLRAGAAGALAALAGCSAVPAPRPKLDLSVSNARDAAVDLDVRFFRPNVTERSEALAYRNSVEVPPDTGSDDPWTDEDIVSDRPYRIEIEDRSARSSRHYHYRPDCSDEDPYDIGVLVRFNPDGGVAFSQTTCSSDAPFL</sequence>
<evidence type="ECO:0000256" key="1">
    <source>
        <dbReference type="SAM" id="MobiDB-lite"/>
    </source>
</evidence>
<feature type="region of interest" description="Disordered" evidence="1">
    <location>
        <begin position="66"/>
        <end position="87"/>
    </location>
</feature>
<organism evidence="2 3">
    <name type="scientific">Halorubrum distributum</name>
    <dbReference type="NCBI Taxonomy" id="29283"/>
    <lineage>
        <taxon>Archaea</taxon>
        <taxon>Methanobacteriati</taxon>
        <taxon>Methanobacteriota</taxon>
        <taxon>Stenosarchaea group</taxon>
        <taxon>Halobacteria</taxon>
        <taxon>Halobacteriales</taxon>
        <taxon>Haloferacaceae</taxon>
        <taxon>Halorubrum</taxon>
        <taxon>Halorubrum distributum group</taxon>
    </lineage>
</organism>
<dbReference type="InterPro" id="IPR019546">
    <property type="entry name" value="TAT_signal_bac_arc"/>
</dbReference>
<dbReference type="Proteomes" id="UP000460194">
    <property type="component" value="Unassembled WGS sequence"/>
</dbReference>
<dbReference type="EMBL" id="WMEO01000005">
    <property type="protein sequence ID" value="MYL15945.1"/>
    <property type="molecule type" value="Genomic_DNA"/>
</dbReference>
<comment type="caution">
    <text evidence="2">The sequence shown here is derived from an EMBL/GenBank/DDBJ whole genome shotgun (WGS) entry which is preliminary data.</text>
</comment>
<accession>A0A6B1ILC0</accession>
<dbReference type="InterPro" id="IPR006311">
    <property type="entry name" value="TAT_signal"/>
</dbReference>
<reference evidence="2 3" key="1">
    <citation type="submission" date="2019-11" db="EMBL/GenBank/DDBJ databases">
        <title>Genome sequences of 17 halophilic strains isolated from different environments.</title>
        <authorList>
            <person name="Furrow R.E."/>
        </authorList>
    </citation>
    <scope>NUCLEOTIDE SEQUENCE [LARGE SCALE GENOMIC DNA]</scope>
    <source>
        <strain evidence="2 3">22517_05_Cabo</strain>
    </source>
</reference>
<feature type="compositionally biased region" description="Acidic residues" evidence="1">
    <location>
        <begin position="75"/>
        <end position="85"/>
    </location>
</feature>
<dbReference type="PROSITE" id="PS51257">
    <property type="entry name" value="PROKAR_LIPOPROTEIN"/>
    <property type="match status" value="1"/>
</dbReference>
<name>A0A6B1ILC0_9EURY</name>
<dbReference type="NCBIfam" id="TIGR01409">
    <property type="entry name" value="TAT_signal_seq"/>
    <property type="match status" value="1"/>
</dbReference>
<dbReference type="PROSITE" id="PS51318">
    <property type="entry name" value="TAT"/>
    <property type="match status" value="1"/>
</dbReference>
<evidence type="ECO:0000313" key="2">
    <source>
        <dbReference type="EMBL" id="MYL15945.1"/>
    </source>
</evidence>
<dbReference type="AlphaFoldDB" id="A0A6B1ILC0"/>
<proteinExistence type="predicted"/>
<evidence type="ECO:0000313" key="3">
    <source>
        <dbReference type="Proteomes" id="UP000460194"/>
    </source>
</evidence>